<evidence type="ECO:0000313" key="3">
    <source>
        <dbReference type="Proteomes" id="UP000051955"/>
    </source>
</evidence>
<name>A0A0R1LV87_9LACO</name>
<proteinExistence type="predicted"/>
<dbReference type="EMBL" id="AZDV01000005">
    <property type="protein sequence ID" value="KRK96194.1"/>
    <property type="molecule type" value="Genomic_DNA"/>
</dbReference>
<gene>
    <name evidence="2" type="ORF">FD25_GL002660</name>
</gene>
<dbReference type="STRING" id="1423715.FD25_GL002660"/>
<keyword evidence="1" id="KW-1133">Transmembrane helix</keyword>
<evidence type="ECO:0000313" key="2">
    <source>
        <dbReference type="EMBL" id="KRK96194.1"/>
    </source>
</evidence>
<accession>A0A0R1LV87</accession>
<keyword evidence="1" id="KW-0812">Transmembrane</keyword>
<dbReference type="AlphaFoldDB" id="A0A0R1LV87"/>
<reference evidence="2 3" key="1">
    <citation type="journal article" date="2015" name="Genome Announc.">
        <title>Expanding the biotechnology potential of lactobacilli through comparative genomics of 213 strains and associated genera.</title>
        <authorList>
            <person name="Sun Z."/>
            <person name="Harris H.M."/>
            <person name="McCann A."/>
            <person name="Guo C."/>
            <person name="Argimon S."/>
            <person name="Zhang W."/>
            <person name="Yang X."/>
            <person name="Jeffery I.B."/>
            <person name="Cooney J.C."/>
            <person name="Kagawa T.F."/>
            <person name="Liu W."/>
            <person name="Song Y."/>
            <person name="Salvetti E."/>
            <person name="Wrobel A."/>
            <person name="Rasinkangas P."/>
            <person name="Parkhill J."/>
            <person name="Rea M.C."/>
            <person name="O'Sullivan O."/>
            <person name="Ritari J."/>
            <person name="Douillard F.P."/>
            <person name="Paul Ross R."/>
            <person name="Yang R."/>
            <person name="Briner A.E."/>
            <person name="Felis G.E."/>
            <person name="de Vos W.M."/>
            <person name="Barrangou R."/>
            <person name="Klaenhammer T.R."/>
            <person name="Caufield P.W."/>
            <person name="Cui Y."/>
            <person name="Zhang H."/>
            <person name="O'Toole P.W."/>
        </authorList>
    </citation>
    <scope>NUCLEOTIDE SEQUENCE [LARGE SCALE GENOMIC DNA]</scope>
    <source>
        <strain evidence="2 3">DSM 19394</strain>
    </source>
</reference>
<dbReference type="Proteomes" id="UP000051955">
    <property type="component" value="Unassembled WGS sequence"/>
</dbReference>
<dbReference type="PATRIC" id="fig|1423715.3.peg.2743"/>
<keyword evidence="1" id="KW-0472">Membrane</keyword>
<keyword evidence="3" id="KW-1185">Reference proteome</keyword>
<protein>
    <submittedName>
        <fullName evidence="2">Uncharacterized protein</fullName>
    </submittedName>
</protein>
<comment type="caution">
    <text evidence="2">The sequence shown here is derived from an EMBL/GenBank/DDBJ whole genome shotgun (WGS) entry which is preliminary data.</text>
</comment>
<feature type="transmembrane region" description="Helical" evidence="1">
    <location>
        <begin position="41"/>
        <end position="66"/>
    </location>
</feature>
<sequence length="76" mass="8154">MMMGQMMVIWRWLGGLLLLASGVLGVLVKPAFVTFSVGPRGIFIDGSTATLCLVLGGGALGYSIYLGHQLKRKTRK</sequence>
<organism evidence="2 3">
    <name type="scientific">Levilactobacillus acidifarinae DSM 19394 = JCM 15949</name>
    <dbReference type="NCBI Taxonomy" id="1423715"/>
    <lineage>
        <taxon>Bacteria</taxon>
        <taxon>Bacillati</taxon>
        <taxon>Bacillota</taxon>
        <taxon>Bacilli</taxon>
        <taxon>Lactobacillales</taxon>
        <taxon>Lactobacillaceae</taxon>
        <taxon>Levilactobacillus</taxon>
    </lineage>
</organism>
<evidence type="ECO:0000256" key="1">
    <source>
        <dbReference type="SAM" id="Phobius"/>
    </source>
</evidence>